<feature type="compositionally biased region" description="Basic and acidic residues" evidence="1">
    <location>
        <begin position="170"/>
        <end position="189"/>
    </location>
</feature>
<organism evidence="3 4">
    <name type="scientific">Skeletonema marinoi</name>
    <dbReference type="NCBI Taxonomy" id="267567"/>
    <lineage>
        <taxon>Eukaryota</taxon>
        <taxon>Sar</taxon>
        <taxon>Stramenopiles</taxon>
        <taxon>Ochrophyta</taxon>
        <taxon>Bacillariophyta</taxon>
        <taxon>Coscinodiscophyceae</taxon>
        <taxon>Thalassiosirophycidae</taxon>
        <taxon>Thalassiosirales</taxon>
        <taxon>Skeletonemataceae</taxon>
        <taxon>Skeletonema</taxon>
        <taxon>Skeletonema marinoi-dohrnii complex</taxon>
    </lineage>
</organism>
<protein>
    <submittedName>
        <fullName evidence="3">Uncharacterized protein</fullName>
    </submittedName>
</protein>
<evidence type="ECO:0000313" key="3">
    <source>
        <dbReference type="EMBL" id="KAK1739252.1"/>
    </source>
</evidence>
<evidence type="ECO:0000256" key="1">
    <source>
        <dbReference type="SAM" id="MobiDB-lite"/>
    </source>
</evidence>
<proteinExistence type="predicted"/>
<dbReference type="EMBL" id="JATAAI010000018">
    <property type="protein sequence ID" value="KAK1739252.1"/>
    <property type="molecule type" value="Genomic_DNA"/>
</dbReference>
<feature type="region of interest" description="Disordered" evidence="1">
    <location>
        <begin position="164"/>
        <end position="189"/>
    </location>
</feature>
<dbReference type="Proteomes" id="UP001224775">
    <property type="component" value="Unassembled WGS sequence"/>
</dbReference>
<name>A0AAD8Y568_9STRA</name>
<accession>A0AAD8Y568</accession>
<reference evidence="3" key="1">
    <citation type="submission" date="2023-06" db="EMBL/GenBank/DDBJ databases">
        <title>Survivors Of The Sea: Transcriptome response of Skeletonema marinoi to long-term dormancy.</title>
        <authorList>
            <person name="Pinder M.I.M."/>
            <person name="Kourtchenko O."/>
            <person name="Robertson E.K."/>
            <person name="Larsson T."/>
            <person name="Maumus F."/>
            <person name="Osuna-Cruz C.M."/>
            <person name="Vancaester E."/>
            <person name="Stenow R."/>
            <person name="Vandepoele K."/>
            <person name="Ploug H."/>
            <person name="Bruchert V."/>
            <person name="Godhe A."/>
            <person name="Topel M."/>
        </authorList>
    </citation>
    <scope>NUCLEOTIDE SEQUENCE</scope>
    <source>
        <strain evidence="3">R05AC</strain>
    </source>
</reference>
<feature type="region of interest" description="Disordered" evidence="1">
    <location>
        <begin position="226"/>
        <end position="259"/>
    </location>
</feature>
<feature type="chain" id="PRO_5042275126" evidence="2">
    <location>
        <begin position="19"/>
        <end position="312"/>
    </location>
</feature>
<evidence type="ECO:0000313" key="4">
    <source>
        <dbReference type="Proteomes" id="UP001224775"/>
    </source>
</evidence>
<evidence type="ECO:0000256" key="2">
    <source>
        <dbReference type="SAM" id="SignalP"/>
    </source>
</evidence>
<keyword evidence="4" id="KW-1185">Reference proteome</keyword>
<sequence length="312" mass="34644">MKISNAVLLLASVSSANAETSFLRASVSNDSSLRCLGECADPDVASGKKRTLSKKKIYSSAIACASDCVPERNAETIKCANSCFKKQAKDVVKTADSAIDKEIKDCEKKCDDGDDDCEKKCDKKFKNGSKSVIKSVEKKAYKIFDSTKKCLATCVAGDYDESEDFDFEEGSDKTDDTEDTKKSTTSDDESKCLGKYLKNKTKCEESNKCDWNTKKEKCEDYKKAASEDFEFEEGSDKTDDTEDTKKSTTSEDTTSDDESKCLGKYLKNKTKCEESNKCDWNTKKEKCEDYKKAASEDFEFEEGSEEAVTALA</sequence>
<feature type="compositionally biased region" description="Basic and acidic residues" evidence="1">
    <location>
        <begin position="234"/>
        <end position="249"/>
    </location>
</feature>
<comment type="caution">
    <text evidence="3">The sequence shown here is derived from an EMBL/GenBank/DDBJ whole genome shotgun (WGS) entry which is preliminary data.</text>
</comment>
<dbReference type="AlphaFoldDB" id="A0AAD8Y568"/>
<feature type="signal peptide" evidence="2">
    <location>
        <begin position="1"/>
        <end position="18"/>
    </location>
</feature>
<keyword evidence="2" id="KW-0732">Signal</keyword>
<gene>
    <name evidence="3" type="ORF">QTG54_009795</name>
</gene>